<evidence type="ECO:0000313" key="1">
    <source>
        <dbReference type="Proteomes" id="UP000887565"/>
    </source>
</evidence>
<evidence type="ECO:0000313" key="2">
    <source>
        <dbReference type="WBParaSite" id="nRc.2.0.1.t12297-RA"/>
    </source>
</evidence>
<proteinExistence type="predicted"/>
<name>A0A915IEH2_ROMCU</name>
<organism evidence="1 2">
    <name type="scientific">Romanomermis culicivorax</name>
    <name type="common">Nematode worm</name>
    <dbReference type="NCBI Taxonomy" id="13658"/>
    <lineage>
        <taxon>Eukaryota</taxon>
        <taxon>Metazoa</taxon>
        <taxon>Ecdysozoa</taxon>
        <taxon>Nematoda</taxon>
        <taxon>Enoplea</taxon>
        <taxon>Dorylaimia</taxon>
        <taxon>Mermithida</taxon>
        <taxon>Mermithoidea</taxon>
        <taxon>Mermithidae</taxon>
        <taxon>Romanomermis</taxon>
    </lineage>
</organism>
<dbReference type="AlphaFoldDB" id="A0A915IEH2"/>
<sequence length="64" mass="7331">MGEKVKIVVLVCYPEFYSLAFRFCYPYSRGAKKRYQKLFGRACLTPPKSRRAGLSLLLPVAKVD</sequence>
<dbReference type="WBParaSite" id="nRc.2.0.1.t12297-RA">
    <property type="protein sequence ID" value="nRc.2.0.1.t12297-RA"/>
    <property type="gene ID" value="nRc.2.0.1.g12297"/>
</dbReference>
<reference evidence="2" key="1">
    <citation type="submission" date="2022-11" db="UniProtKB">
        <authorList>
            <consortium name="WormBaseParasite"/>
        </authorList>
    </citation>
    <scope>IDENTIFICATION</scope>
</reference>
<protein>
    <submittedName>
        <fullName evidence="2">Uncharacterized protein</fullName>
    </submittedName>
</protein>
<dbReference type="Proteomes" id="UP000887565">
    <property type="component" value="Unplaced"/>
</dbReference>
<accession>A0A915IEH2</accession>
<keyword evidence="1" id="KW-1185">Reference proteome</keyword>